<protein>
    <submittedName>
        <fullName evidence="2">Polar amino acid transport system substrate-binding protein</fullName>
    </submittedName>
</protein>
<dbReference type="Gene3D" id="3.40.190.10">
    <property type="entry name" value="Periplasmic binding protein-like II"/>
    <property type="match status" value="2"/>
</dbReference>
<evidence type="ECO:0000313" key="2">
    <source>
        <dbReference type="EMBL" id="SIQ81156.1"/>
    </source>
</evidence>
<sequence>MLGPQTNNKTARAAPMRRLLFPALLAWLCCAGAQAAEPTVNVGYYEFPPYSWTDDDGKPRGSILALTERLLRHAGYRGHYRSLPGARLYAALRDGSVQLWPGAGGKTELIGHTHEARHTMGEISLALYYRADTPRPELPEGLKGRGLIVISGYSYWKPTSELLTDPTLGVDIHRTSTHASALAMLLRKRGDYLLNYQAPVEQVRKELGLSPLPYTILQTMQLRLIASRHVEGSQRLLNDLDSAYEALQAAGEPLQLD</sequence>
<organism evidence="2 3">
    <name type="scientific">Aquipseudomonas alcaligenes</name>
    <name type="common">Pseudomonas alcaligenes</name>
    <dbReference type="NCBI Taxonomy" id="43263"/>
    <lineage>
        <taxon>Bacteria</taxon>
        <taxon>Pseudomonadati</taxon>
        <taxon>Pseudomonadota</taxon>
        <taxon>Gammaproteobacteria</taxon>
        <taxon>Pseudomonadales</taxon>
        <taxon>Pseudomonadaceae</taxon>
        <taxon>Aquipseudomonas</taxon>
    </lineage>
</organism>
<evidence type="ECO:0000256" key="1">
    <source>
        <dbReference type="SAM" id="SignalP"/>
    </source>
</evidence>
<name>A0A1N6VU15_AQUAC</name>
<dbReference type="AlphaFoldDB" id="A0A1N6VU15"/>
<reference evidence="2 3" key="1">
    <citation type="submission" date="2017-01" db="EMBL/GenBank/DDBJ databases">
        <authorList>
            <person name="Mah S.A."/>
            <person name="Swanson W.J."/>
            <person name="Moy G.W."/>
            <person name="Vacquier V.D."/>
        </authorList>
    </citation>
    <scope>NUCLEOTIDE SEQUENCE [LARGE SCALE GENOMIC DNA]</scope>
    <source>
        <strain evidence="2 3">RU36E</strain>
    </source>
</reference>
<gene>
    <name evidence="2" type="ORF">SAMN05878282_108134</name>
</gene>
<accession>A0A1N6VU15</accession>
<evidence type="ECO:0000313" key="3">
    <source>
        <dbReference type="Proteomes" id="UP000185841"/>
    </source>
</evidence>
<dbReference type="EMBL" id="FTMP01000008">
    <property type="protein sequence ID" value="SIQ81156.1"/>
    <property type="molecule type" value="Genomic_DNA"/>
</dbReference>
<dbReference type="SUPFAM" id="SSF53850">
    <property type="entry name" value="Periplasmic binding protein-like II"/>
    <property type="match status" value="1"/>
</dbReference>
<dbReference type="Proteomes" id="UP000185841">
    <property type="component" value="Unassembled WGS sequence"/>
</dbReference>
<proteinExistence type="predicted"/>
<feature type="chain" id="PRO_5012998104" evidence="1">
    <location>
        <begin position="36"/>
        <end position="257"/>
    </location>
</feature>
<keyword evidence="1" id="KW-0732">Signal</keyword>
<feature type="signal peptide" evidence="1">
    <location>
        <begin position="1"/>
        <end position="35"/>
    </location>
</feature>